<feature type="domain" description="Flavodoxin-like" evidence="3">
    <location>
        <begin position="39"/>
        <end position="232"/>
    </location>
</feature>
<evidence type="ECO:0000313" key="4">
    <source>
        <dbReference type="EMBL" id="ODO10884.1"/>
    </source>
</evidence>
<dbReference type="PANTHER" id="PTHR30546:SF23">
    <property type="entry name" value="FLAVOPROTEIN-LIKE PROTEIN YCP4-RELATED"/>
    <property type="match status" value="1"/>
</dbReference>
<dbReference type="OrthoDB" id="504689at2759"/>
<dbReference type="SUPFAM" id="SSF52218">
    <property type="entry name" value="Flavoproteins"/>
    <property type="match status" value="1"/>
</dbReference>
<protein>
    <submittedName>
        <fullName evidence="4">NAD(P)H:quinone oxidoreductase, type IV</fullName>
    </submittedName>
</protein>
<dbReference type="Pfam" id="PF03358">
    <property type="entry name" value="FMN_red"/>
    <property type="match status" value="1"/>
</dbReference>
<dbReference type="Proteomes" id="UP000095149">
    <property type="component" value="Unassembled WGS sequence"/>
</dbReference>
<dbReference type="FunFam" id="3.40.50.360:FF:000001">
    <property type="entry name" value="NAD(P)H dehydrogenase (Quinone) FQR1-like"/>
    <property type="match status" value="1"/>
</dbReference>
<dbReference type="GO" id="GO:0016020">
    <property type="term" value="C:membrane"/>
    <property type="evidence" value="ECO:0007669"/>
    <property type="project" value="TreeGrafter"/>
</dbReference>
<evidence type="ECO:0000256" key="2">
    <source>
        <dbReference type="SAM" id="MobiDB-lite"/>
    </source>
</evidence>
<accession>A0A1E3KCQ7</accession>
<dbReference type="NCBIfam" id="NF002999">
    <property type="entry name" value="PRK03767.1"/>
    <property type="match status" value="1"/>
</dbReference>
<comment type="similarity">
    <text evidence="1">Belongs to the WrbA family.</text>
</comment>
<dbReference type="InterPro" id="IPR029039">
    <property type="entry name" value="Flavoprotein-like_sf"/>
</dbReference>
<dbReference type="InterPro" id="IPR005025">
    <property type="entry name" value="FMN_Rdtase-like_dom"/>
</dbReference>
<dbReference type="AlphaFoldDB" id="A0A1E3KCQ7"/>
<dbReference type="PROSITE" id="PS50902">
    <property type="entry name" value="FLAVODOXIN_LIKE"/>
    <property type="match status" value="1"/>
</dbReference>
<feature type="compositionally biased region" description="Polar residues" evidence="2">
    <location>
        <begin position="302"/>
        <end position="317"/>
    </location>
</feature>
<name>A0A1E3KCQ7_9TREE</name>
<feature type="compositionally biased region" description="Gly residues" evidence="2">
    <location>
        <begin position="386"/>
        <end position="397"/>
    </location>
</feature>
<dbReference type="InterPro" id="IPR010089">
    <property type="entry name" value="Flavoprotein_WrbA-like"/>
</dbReference>
<gene>
    <name evidence="4" type="ORF">I350_01483</name>
</gene>
<dbReference type="Gene3D" id="3.40.50.360">
    <property type="match status" value="1"/>
</dbReference>
<comment type="caution">
    <text evidence="4">The sequence shown here is derived from an EMBL/GenBank/DDBJ whole genome shotgun (WGS) entry which is preliminary data.</text>
</comment>
<organism evidence="4 5">
    <name type="scientific">Cryptococcus amylolentus CBS 6273</name>
    <dbReference type="NCBI Taxonomy" id="1296118"/>
    <lineage>
        <taxon>Eukaryota</taxon>
        <taxon>Fungi</taxon>
        <taxon>Dikarya</taxon>
        <taxon>Basidiomycota</taxon>
        <taxon>Agaricomycotina</taxon>
        <taxon>Tremellomycetes</taxon>
        <taxon>Tremellales</taxon>
        <taxon>Cryptococcaceae</taxon>
        <taxon>Cryptococcus</taxon>
    </lineage>
</organism>
<proteinExistence type="inferred from homology"/>
<evidence type="ECO:0000313" key="5">
    <source>
        <dbReference type="Proteomes" id="UP000095149"/>
    </source>
</evidence>
<feature type="region of interest" description="Disordered" evidence="2">
    <location>
        <begin position="302"/>
        <end position="397"/>
    </location>
</feature>
<feature type="region of interest" description="Disordered" evidence="2">
    <location>
        <begin position="255"/>
        <end position="280"/>
    </location>
</feature>
<feature type="compositionally biased region" description="Low complexity" evidence="2">
    <location>
        <begin position="353"/>
        <end position="377"/>
    </location>
</feature>
<dbReference type="InterPro" id="IPR008254">
    <property type="entry name" value="Flavodoxin/NO_synth"/>
</dbReference>
<sequence>MRPSPLGVSFLFGRAVPGPGSFGQHSQQPDQRATVQPVIGVVFYSTFGHVAALAEEVIKGAEAAGAIVKPYVIQETLSETILGKMHAGSSLKPKYPVITPNDLKELDGFLLGAPTRYGRLPAQVDAFFDQTGGLWATGALVGKFVGTFTSTAGQHSGQESTHITTFPFFAHRKLFYPIVAYVPIGYTDPSVGNVDQVQGGSPYGASVVAAADGHLQPTANDLKVAAHQGSYFATFVGTFVKGKNAITAAAGNSAPIAAGTTSTEPASEVPATKEGESSAAPAVGAAGVAGAGAAGTAAVASKNTNAETPVADSTTAPVTGDKAVTPESKPVDGTTGATAASTEKPVDGTTGSTATPAEKPAAGAAATTADKPAGTKPAQKKKKSGGFLGCCGGSNID</sequence>
<dbReference type="PANTHER" id="PTHR30546">
    <property type="entry name" value="FLAVODOXIN-RELATED PROTEIN WRBA-RELATED"/>
    <property type="match status" value="1"/>
</dbReference>
<evidence type="ECO:0000256" key="1">
    <source>
        <dbReference type="ARBA" id="ARBA00006961"/>
    </source>
</evidence>
<dbReference type="EMBL" id="MEKH01000002">
    <property type="protein sequence ID" value="ODO10884.1"/>
    <property type="molecule type" value="Genomic_DNA"/>
</dbReference>
<evidence type="ECO:0000259" key="3">
    <source>
        <dbReference type="PROSITE" id="PS50902"/>
    </source>
</evidence>
<dbReference type="GO" id="GO:0010181">
    <property type="term" value="F:FMN binding"/>
    <property type="evidence" value="ECO:0007669"/>
    <property type="project" value="InterPro"/>
</dbReference>
<reference evidence="4 5" key="1">
    <citation type="submission" date="2016-06" db="EMBL/GenBank/DDBJ databases">
        <title>Evolution of pathogenesis and genome organization in the Tremellales.</title>
        <authorList>
            <person name="Cuomo C."/>
            <person name="Litvintseva A."/>
            <person name="Heitman J."/>
            <person name="Chen Y."/>
            <person name="Sun S."/>
            <person name="Springer D."/>
            <person name="Dromer F."/>
            <person name="Young S."/>
            <person name="Zeng Q."/>
            <person name="Chapman S."/>
            <person name="Gujja S."/>
            <person name="Saif S."/>
            <person name="Birren B."/>
        </authorList>
    </citation>
    <scope>NUCLEOTIDE SEQUENCE [LARGE SCALE GENOMIC DNA]</scope>
    <source>
        <strain evidence="4 5">CBS 6273</strain>
    </source>
</reference>
<dbReference type="NCBIfam" id="TIGR01755">
    <property type="entry name" value="flav_wrbA"/>
    <property type="match status" value="1"/>
</dbReference>
<dbReference type="GO" id="GO:0003955">
    <property type="term" value="F:NAD(P)H dehydrogenase (quinone) activity"/>
    <property type="evidence" value="ECO:0007669"/>
    <property type="project" value="InterPro"/>
</dbReference>